<reference evidence="1" key="1">
    <citation type="submission" date="2022-07" db="EMBL/GenBank/DDBJ databases">
        <title>Chromosome-level genome of Muraenolepis orangiensis.</title>
        <authorList>
            <person name="Kim J."/>
        </authorList>
    </citation>
    <scope>NUCLEOTIDE SEQUENCE</scope>
    <source>
        <strain evidence="1">KU_S4_2022</strain>
        <tissue evidence="1">Muscle</tissue>
    </source>
</reference>
<dbReference type="EMBL" id="JANIIK010000110">
    <property type="protein sequence ID" value="KAJ3596973.1"/>
    <property type="molecule type" value="Genomic_DNA"/>
</dbReference>
<protein>
    <submittedName>
        <fullName evidence="1">Uncharacterized protein</fullName>
    </submittedName>
</protein>
<organism evidence="1 2">
    <name type="scientific">Muraenolepis orangiensis</name>
    <name type="common">Patagonian moray cod</name>
    <dbReference type="NCBI Taxonomy" id="630683"/>
    <lineage>
        <taxon>Eukaryota</taxon>
        <taxon>Metazoa</taxon>
        <taxon>Chordata</taxon>
        <taxon>Craniata</taxon>
        <taxon>Vertebrata</taxon>
        <taxon>Euteleostomi</taxon>
        <taxon>Actinopterygii</taxon>
        <taxon>Neopterygii</taxon>
        <taxon>Teleostei</taxon>
        <taxon>Neoteleostei</taxon>
        <taxon>Acanthomorphata</taxon>
        <taxon>Zeiogadaria</taxon>
        <taxon>Gadariae</taxon>
        <taxon>Gadiformes</taxon>
        <taxon>Muraenolepidoidei</taxon>
        <taxon>Muraenolepididae</taxon>
        <taxon>Muraenolepis</taxon>
    </lineage>
</organism>
<comment type="caution">
    <text evidence="1">The sequence shown here is derived from an EMBL/GenBank/DDBJ whole genome shotgun (WGS) entry which is preliminary data.</text>
</comment>
<dbReference type="Proteomes" id="UP001148018">
    <property type="component" value="Unassembled WGS sequence"/>
</dbReference>
<dbReference type="AlphaFoldDB" id="A0A9Q0E0M6"/>
<evidence type="ECO:0000313" key="2">
    <source>
        <dbReference type="Proteomes" id="UP001148018"/>
    </source>
</evidence>
<sequence>MSYRGRVLVANTLVASTLWHRLMALTPPRNLMSSIQQEIVDFFWSGRHWVRAAALYLPLAEGGQGLICIQSKIASFRLRTVSRLLYDCGPSWLNFGKLLLRSVGRFGHKHLFLLNPEELDLSGLTPFYTSVLQAWHTFKFTRATSEMPGMWVFEEPLFCNGLLRARTLQSASLRTSLREAGCTKVGHLMKAKATSLEALRRRSNTSSIRLLDQVVKEVCAALPESLRAFAEDADLCEQWIEDGDYSFPSLEVTPAVGDWHEGAGQLLTLRTPHLGTFQACGKKETYNLCVKVLNLRSLAGVKESRWAEFLGPGSSPKGSWRCLYKLPMEKRTADRQWRIVHGAIATNRYRAHLDPELGEGCIFGQRLRPWSICLSSVLGCQPCLYSSRAGFRALGRSWFQGLEEELVSGPWGGAGFRALRRSWFQGLGEELVSGPWGGAGFRALGRSWFQGLEEELVSGLWGGAGFRALGRSWFQGLGEELVSGPWGGAGFRALRRGFLSFY</sequence>
<proteinExistence type="predicted"/>
<evidence type="ECO:0000313" key="1">
    <source>
        <dbReference type="EMBL" id="KAJ3596973.1"/>
    </source>
</evidence>
<gene>
    <name evidence="1" type="ORF">NHX12_003373</name>
</gene>
<accession>A0A9Q0E0M6</accession>
<name>A0A9Q0E0M6_9TELE</name>
<dbReference type="OrthoDB" id="913113at2759"/>
<keyword evidence="2" id="KW-1185">Reference proteome</keyword>